<gene>
    <name evidence="18" type="primary">uvrA</name>
    <name evidence="18" type="ORF">H9628_05635</name>
</gene>
<keyword evidence="5" id="KW-0547">Nucleotide-binding</keyword>
<evidence type="ECO:0000256" key="1">
    <source>
        <dbReference type="ARBA" id="ARBA00004496"/>
    </source>
</evidence>
<dbReference type="NCBIfam" id="TIGR00630">
    <property type="entry name" value="uvra"/>
    <property type="match status" value="1"/>
</dbReference>
<dbReference type="PROSITE" id="PS00211">
    <property type="entry name" value="ABC_TRANSPORTER_1"/>
    <property type="match status" value="2"/>
</dbReference>
<keyword evidence="6" id="KW-0227">DNA damage</keyword>
<evidence type="ECO:0000256" key="6">
    <source>
        <dbReference type="ARBA" id="ARBA00022763"/>
    </source>
</evidence>
<evidence type="ECO:0000256" key="9">
    <source>
        <dbReference type="ARBA" id="ARBA00022833"/>
    </source>
</evidence>
<evidence type="ECO:0000313" key="18">
    <source>
        <dbReference type="EMBL" id="MBD8017945.1"/>
    </source>
</evidence>
<dbReference type="InterPro" id="IPR017871">
    <property type="entry name" value="ABC_transporter-like_CS"/>
</dbReference>
<dbReference type="Pfam" id="PF17755">
    <property type="entry name" value="UvrA_DNA-bind"/>
    <property type="match status" value="1"/>
</dbReference>
<keyword evidence="2" id="KW-0963">Cytoplasm</keyword>
<proteinExistence type="inferred from homology"/>
<evidence type="ECO:0000256" key="7">
    <source>
        <dbReference type="ARBA" id="ARBA00022769"/>
    </source>
</evidence>
<evidence type="ECO:0000256" key="3">
    <source>
        <dbReference type="ARBA" id="ARBA00022723"/>
    </source>
</evidence>
<dbReference type="InterPro" id="IPR041102">
    <property type="entry name" value="UvrA_inter"/>
</dbReference>
<keyword evidence="9" id="KW-0862">Zinc</keyword>
<keyword evidence="10" id="KW-0067">ATP-binding</keyword>
<evidence type="ECO:0000256" key="2">
    <source>
        <dbReference type="ARBA" id="ARBA00022490"/>
    </source>
</evidence>
<keyword evidence="19" id="KW-1185">Reference proteome</keyword>
<dbReference type="SUPFAM" id="SSF52540">
    <property type="entry name" value="P-loop containing nucleoside triphosphate hydrolases"/>
    <property type="match status" value="2"/>
</dbReference>
<comment type="caution">
    <text evidence="18">The sequence shown here is derived from an EMBL/GenBank/DDBJ whole genome shotgun (WGS) entry which is preliminary data.</text>
</comment>
<keyword evidence="7" id="KW-0228">DNA excision</keyword>
<keyword evidence="12" id="KW-0238">DNA-binding</keyword>
<keyword evidence="11" id="KW-0267">Excision nuclease</keyword>
<evidence type="ECO:0000256" key="14">
    <source>
        <dbReference type="ARBA" id="ARBA00038000"/>
    </source>
</evidence>
<dbReference type="InterPro" id="IPR004602">
    <property type="entry name" value="UvrA"/>
</dbReference>
<dbReference type="PANTHER" id="PTHR43152">
    <property type="entry name" value="UVRABC SYSTEM PROTEIN A"/>
    <property type="match status" value="1"/>
</dbReference>
<evidence type="ECO:0000256" key="16">
    <source>
        <dbReference type="ARBA" id="ARBA00042156"/>
    </source>
</evidence>
<dbReference type="Proteomes" id="UP000626242">
    <property type="component" value="Unassembled WGS sequence"/>
</dbReference>
<dbReference type="PROSITE" id="PS50893">
    <property type="entry name" value="ABC_TRANSPORTER_2"/>
    <property type="match status" value="1"/>
</dbReference>
<evidence type="ECO:0000256" key="8">
    <source>
        <dbReference type="ARBA" id="ARBA00022771"/>
    </source>
</evidence>
<comment type="similarity">
    <text evidence="14">Belongs to the ABC transporter superfamily. UvrA family.</text>
</comment>
<evidence type="ECO:0000256" key="12">
    <source>
        <dbReference type="ARBA" id="ARBA00023125"/>
    </source>
</evidence>
<dbReference type="InterPro" id="IPR003439">
    <property type="entry name" value="ABC_transporter-like_ATP-bd"/>
</dbReference>
<feature type="domain" description="ABC transporter" evidence="17">
    <location>
        <begin position="592"/>
        <end position="924"/>
    </location>
</feature>
<keyword evidence="13" id="KW-0234">DNA repair</keyword>
<dbReference type="InterPro" id="IPR013815">
    <property type="entry name" value="ATP_grasp_subdomain_1"/>
</dbReference>
<keyword evidence="8" id="KW-0863">Zinc-finger</keyword>
<organism evidence="18 19">
    <name type="scientific">Kaistella pullorum</name>
    <dbReference type="NCBI Taxonomy" id="2763074"/>
    <lineage>
        <taxon>Bacteria</taxon>
        <taxon>Pseudomonadati</taxon>
        <taxon>Bacteroidota</taxon>
        <taxon>Flavobacteriia</taxon>
        <taxon>Flavobacteriales</taxon>
        <taxon>Weeksellaceae</taxon>
        <taxon>Chryseobacterium group</taxon>
        <taxon>Kaistella</taxon>
    </lineage>
</organism>
<sequence length="928" mass="104538">MSTTEIDIKKEIFVKNAHLNNLKNIDVLIPKNKLVVITGVSGSGKSSLAFDTIYAEGQRRYVESLSSYARQFLGKLEKPKIDDIKGLAPSIAIQQKVISSNPRSTVGTSTEIYDYIKLLFARVGRTFSPDSGREVKKDSVTDVIEHIKQNENQDFLLRSPLKFETEKFQELLNTLKVSGFTKLEVNGNVAGIEDLESFGFVPEKDMEIFLVIDRFRYEEDESFLQRLADSIQMAFYEGHGYCSLKNTETAEITEFSNKFELDGREFMEPNVHFFSFNNPYGACPECEGYGKVIGIDEDLVVPNKNLSVFEDAVASWKGESMGEWKKSFVKKVGTSFPVHKPYFQLTKEQKNYLWKGDGTRNFPSINSFFKMVEENLYKIQYRVMLSRYRGKTLCPSCEGLRLREETQWVKIDGHNIQEMIELPLDELLPLINSLKLNEHDAEIAKRLLYEITTRLDFLLKVGLGYLTLNRTSNTLSGGESQRINLATSLGSSLVGSIYILDEPSIGLHSRDTENLIEVLKNLRDLGNTVIVVEHDEDVMRAADYIIDIGPEAGYLGGELVFAGNFEELKDSESLTAQYLTGKLQIEVPAKRRKAKEFIEIKGARQNNLKNIDVNIPLENLVVISGVSGSGKSTLMKEILTNEIQIQLGMGGKKGDYDSVEFPKKLVRNIELIDQNPIGKSSRSNPVTYLKAYDDIRDLFSKQKLAKIQNLKPKHFSFNVDGGRCDECKGEGVINVSMQFMADIELECETCKGTRFKSEILEIKFDEKNIADILHMTVDEALEFFKDNNEQKIVTKLKPLQEVGLGYLQLGQSSSTLSGGEAQRIKLASFLVKGVTTDKTLFIFDEPSTGLHFHDINKLLTSLQALIELGHSVIVIEHQPDIIKSADYIIDIGPEAGKYGGEVVFQGTPEELIKNKKSHTARFLVEKLT</sequence>
<evidence type="ECO:0000256" key="13">
    <source>
        <dbReference type="ARBA" id="ARBA00023204"/>
    </source>
</evidence>
<keyword evidence="3" id="KW-0479">Metal-binding</keyword>
<evidence type="ECO:0000256" key="5">
    <source>
        <dbReference type="ARBA" id="ARBA00022741"/>
    </source>
</evidence>
<dbReference type="EMBL" id="JACSPS010000002">
    <property type="protein sequence ID" value="MBD8017945.1"/>
    <property type="molecule type" value="Genomic_DNA"/>
</dbReference>
<dbReference type="Gene3D" id="3.40.50.300">
    <property type="entry name" value="P-loop containing nucleotide triphosphate hydrolases"/>
    <property type="match status" value="3"/>
</dbReference>
<evidence type="ECO:0000259" key="17">
    <source>
        <dbReference type="PROSITE" id="PS50893"/>
    </source>
</evidence>
<evidence type="ECO:0000256" key="4">
    <source>
        <dbReference type="ARBA" id="ARBA00022737"/>
    </source>
</evidence>
<dbReference type="Gene3D" id="1.20.1580.10">
    <property type="entry name" value="ABC transporter ATPase like domain"/>
    <property type="match status" value="3"/>
</dbReference>
<evidence type="ECO:0000256" key="15">
    <source>
        <dbReference type="ARBA" id="ARBA00039316"/>
    </source>
</evidence>
<name>A0ABR8WLK7_9FLAO</name>
<dbReference type="Gene3D" id="1.10.8.280">
    <property type="entry name" value="ABC transporter ATPase domain-like"/>
    <property type="match status" value="1"/>
</dbReference>
<dbReference type="InterPro" id="IPR041552">
    <property type="entry name" value="UvrA_DNA-bd"/>
</dbReference>
<evidence type="ECO:0000313" key="19">
    <source>
        <dbReference type="Proteomes" id="UP000626242"/>
    </source>
</evidence>
<evidence type="ECO:0000256" key="10">
    <source>
        <dbReference type="ARBA" id="ARBA00022840"/>
    </source>
</evidence>
<accession>A0ABR8WLK7</accession>
<dbReference type="Pfam" id="PF17760">
    <property type="entry name" value="UvrA_inter"/>
    <property type="match status" value="1"/>
</dbReference>
<protein>
    <recommendedName>
        <fullName evidence="15">UvrABC system protein A</fullName>
    </recommendedName>
    <alternativeName>
        <fullName evidence="16">Excinuclease ABC subunit A</fullName>
    </alternativeName>
</protein>
<keyword evidence="4" id="KW-0677">Repeat</keyword>
<dbReference type="RefSeq" id="WP_251833150.1">
    <property type="nucleotide sequence ID" value="NZ_JACSPS010000002.1"/>
</dbReference>
<comment type="subcellular location">
    <subcellularLocation>
        <location evidence="1">Cytoplasm</location>
    </subcellularLocation>
</comment>
<dbReference type="PANTHER" id="PTHR43152:SF3">
    <property type="entry name" value="UVRABC SYSTEM PROTEIN A"/>
    <property type="match status" value="1"/>
</dbReference>
<dbReference type="InterPro" id="IPR027417">
    <property type="entry name" value="P-loop_NTPase"/>
</dbReference>
<evidence type="ECO:0000256" key="11">
    <source>
        <dbReference type="ARBA" id="ARBA00022881"/>
    </source>
</evidence>
<dbReference type="Gene3D" id="3.30.1490.20">
    <property type="entry name" value="ATP-grasp fold, A domain"/>
    <property type="match status" value="1"/>
</dbReference>
<reference evidence="18 19" key="1">
    <citation type="submission" date="2020-08" db="EMBL/GenBank/DDBJ databases">
        <title>A Genomic Blueprint of the Chicken Gut Microbiome.</title>
        <authorList>
            <person name="Gilroy R."/>
            <person name="Ravi A."/>
            <person name="Getino M."/>
            <person name="Pursley I."/>
            <person name="Horton D.L."/>
            <person name="Alikhan N.-F."/>
            <person name="Baker D."/>
            <person name="Gharbi K."/>
            <person name="Hall N."/>
            <person name="Watson M."/>
            <person name="Adriaenssens E.M."/>
            <person name="Foster-Nyarko E."/>
            <person name="Jarju S."/>
            <person name="Secka A."/>
            <person name="Antonio M."/>
            <person name="Oren A."/>
            <person name="Chaudhuri R."/>
            <person name="La Ragione R.M."/>
            <person name="Hildebrand F."/>
            <person name="Pallen M.J."/>
        </authorList>
    </citation>
    <scope>NUCLEOTIDE SEQUENCE [LARGE SCALE GENOMIC DNA]</scope>
    <source>
        <strain evidence="18 19">Sa1CVA4</strain>
    </source>
</reference>